<evidence type="ECO:0000256" key="3">
    <source>
        <dbReference type="ARBA" id="ARBA00023163"/>
    </source>
</evidence>
<dbReference type="GeneID" id="95448932"/>
<comment type="caution">
    <text evidence="6">The sequence shown here is derived from an EMBL/GenBank/DDBJ whole genome shotgun (WGS) entry which is preliminary data.</text>
</comment>
<reference evidence="6 7" key="1">
    <citation type="submission" date="2019-04" db="EMBL/GenBank/DDBJ databases">
        <title>Streptomyces sp. nov. Bv016 isolated from bark of Buahinia variegata.</title>
        <authorList>
            <person name="Kanchanasin P."/>
            <person name="Tanasupawat S."/>
            <person name="Yuki M."/>
            <person name="Kudo T."/>
        </authorList>
    </citation>
    <scope>NUCLEOTIDE SEQUENCE [LARGE SCALE GENOMIC DNA]</scope>
    <source>
        <strain evidence="6 7">Bv016</strain>
    </source>
</reference>
<evidence type="ECO:0000256" key="4">
    <source>
        <dbReference type="PROSITE-ProRule" id="PRU00335"/>
    </source>
</evidence>
<dbReference type="SUPFAM" id="SSF48498">
    <property type="entry name" value="Tetracyclin repressor-like, C-terminal domain"/>
    <property type="match status" value="1"/>
</dbReference>
<evidence type="ECO:0000313" key="6">
    <source>
        <dbReference type="EMBL" id="TGN76518.1"/>
    </source>
</evidence>
<dbReference type="Proteomes" id="UP000298159">
    <property type="component" value="Unassembled WGS sequence"/>
</dbReference>
<keyword evidence="1" id="KW-0805">Transcription regulation</keyword>
<dbReference type="PRINTS" id="PR00455">
    <property type="entry name" value="HTHTETR"/>
</dbReference>
<dbReference type="GO" id="GO:0003700">
    <property type="term" value="F:DNA-binding transcription factor activity"/>
    <property type="evidence" value="ECO:0007669"/>
    <property type="project" value="TreeGrafter"/>
</dbReference>
<evidence type="ECO:0000256" key="1">
    <source>
        <dbReference type="ARBA" id="ARBA00023015"/>
    </source>
</evidence>
<dbReference type="PANTHER" id="PTHR30055">
    <property type="entry name" value="HTH-TYPE TRANSCRIPTIONAL REGULATOR RUTR"/>
    <property type="match status" value="1"/>
</dbReference>
<keyword evidence="2 4" id="KW-0238">DNA-binding</keyword>
<name>A0A4Z1D3A2_9ACTN</name>
<organism evidence="6 7">
    <name type="scientific">Streptomyces bauhiniae</name>
    <dbReference type="NCBI Taxonomy" id="2340725"/>
    <lineage>
        <taxon>Bacteria</taxon>
        <taxon>Bacillati</taxon>
        <taxon>Actinomycetota</taxon>
        <taxon>Actinomycetes</taxon>
        <taxon>Kitasatosporales</taxon>
        <taxon>Streptomycetaceae</taxon>
        <taxon>Streptomyces</taxon>
    </lineage>
</organism>
<keyword evidence="3" id="KW-0804">Transcription</keyword>
<dbReference type="RefSeq" id="WP_135786207.1">
    <property type="nucleotide sequence ID" value="NZ_SRRT01000004.1"/>
</dbReference>
<proteinExistence type="predicted"/>
<dbReference type="SUPFAM" id="SSF46689">
    <property type="entry name" value="Homeodomain-like"/>
    <property type="match status" value="1"/>
</dbReference>
<sequence>MNERSPAPNRRRRLTDEREREILDATFDLVAEVGYEQATLDEVARRSKASTATLYRQWENKPRLVITAMMARKYPPLPPVDTGDLRADLVALARLMPPPHPAGTPTLGIWQAVMTDPQLAQALRDVLLAPYLDALRAILDRHVEGGAIRPDNPALRHAETFLVGTFFVEKLFTGTEADADQLIAAIDALLLPALTTGH</sequence>
<dbReference type="InterPro" id="IPR036271">
    <property type="entry name" value="Tet_transcr_reg_TetR-rel_C_sf"/>
</dbReference>
<feature type="DNA-binding region" description="H-T-H motif" evidence="4">
    <location>
        <begin position="39"/>
        <end position="58"/>
    </location>
</feature>
<gene>
    <name evidence="6" type="ORF">E5083_15120</name>
</gene>
<keyword evidence="7" id="KW-1185">Reference proteome</keyword>
<dbReference type="InterPro" id="IPR050109">
    <property type="entry name" value="HTH-type_TetR-like_transc_reg"/>
</dbReference>
<dbReference type="InterPro" id="IPR009057">
    <property type="entry name" value="Homeodomain-like_sf"/>
</dbReference>
<dbReference type="InterPro" id="IPR001647">
    <property type="entry name" value="HTH_TetR"/>
</dbReference>
<protein>
    <submittedName>
        <fullName evidence="6">TetR/AcrR family transcriptional regulator</fullName>
    </submittedName>
</protein>
<dbReference type="EMBL" id="SRRT01000004">
    <property type="protein sequence ID" value="TGN76518.1"/>
    <property type="molecule type" value="Genomic_DNA"/>
</dbReference>
<feature type="domain" description="HTH tetR-type" evidence="5">
    <location>
        <begin position="16"/>
        <end position="76"/>
    </location>
</feature>
<dbReference type="AlphaFoldDB" id="A0A4Z1D3A2"/>
<evidence type="ECO:0000259" key="5">
    <source>
        <dbReference type="PROSITE" id="PS50977"/>
    </source>
</evidence>
<dbReference type="InterPro" id="IPR011075">
    <property type="entry name" value="TetR_C"/>
</dbReference>
<evidence type="ECO:0000313" key="7">
    <source>
        <dbReference type="Proteomes" id="UP000298159"/>
    </source>
</evidence>
<accession>A0A4Z1D3A2</accession>
<dbReference type="PROSITE" id="PS50977">
    <property type="entry name" value="HTH_TETR_2"/>
    <property type="match status" value="1"/>
</dbReference>
<evidence type="ECO:0000256" key="2">
    <source>
        <dbReference type="ARBA" id="ARBA00023125"/>
    </source>
</evidence>
<dbReference type="Pfam" id="PF16859">
    <property type="entry name" value="TetR_C_11"/>
    <property type="match status" value="1"/>
</dbReference>
<dbReference type="Pfam" id="PF00440">
    <property type="entry name" value="TetR_N"/>
    <property type="match status" value="1"/>
</dbReference>
<dbReference type="PANTHER" id="PTHR30055:SF148">
    <property type="entry name" value="TETR-FAMILY TRANSCRIPTIONAL REGULATOR"/>
    <property type="match status" value="1"/>
</dbReference>
<dbReference type="Gene3D" id="1.10.10.60">
    <property type="entry name" value="Homeodomain-like"/>
    <property type="match status" value="1"/>
</dbReference>
<dbReference type="Gene3D" id="1.10.357.10">
    <property type="entry name" value="Tetracycline Repressor, domain 2"/>
    <property type="match status" value="1"/>
</dbReference>
<dbReference type="GO" id="GO:0000976">
    <property type="term" value="F:transcription cis-regulatory region binding"/>
    <property type="evidence" value="ECO:0007669"/>
    <property type="project" value="TreeGrafter"/>
</dbReference>